<sequence>MARLPGRGSCNLLEIAERVIQLTHNSRALLEVVFDDETGFGDGVTQSFYTDVAAEMCLDTEEMADLWAEHLPNSRVQHQGKTFLHSRRGLFPQPHVPGSPKSAVACKRFRFLGRLMAKALR</sequence>
<feature type="non-terminal residue" evidence="2">
    <location>
        <position position="121"/>
    </location>
</feature>
<dbReference type="InterPro" id="IPR045322">
    <property type="entry name" value="HECTD1/TRIP12-like"/>
</dbReference>
<reference evidence="2 3" key="1">
    <citation type="submission" date="2024-02" db="EMBL/GenBank/DDBJ databases">
        <authorList>
            <person name="Chen Y."/>
            <person name="Shah S."/>
            <person name="Dougan E. K."/>
            <person name="Thang M."/>
            <person name="Chan C."/>
        </authorList>
    </citation>
    <scope>NUCLEOTIDE SEQUENCE [LARGE SCALE GENOMIC DNA]</scope>
</reference>
<protein>
    <submittedName>
        <fullName evidence="2">Uncharacterized protein</fullName>
    </submittedName>
</protein>
<comment type="caution">
    <text evidence="2">The sequence shown here is derived from an EMBL/GenBank/DDBJ whole genome shotgun (WGS) entry which is preliminary data.</text>
</comment>
<name>A0ABP0IA91_9DINO</name>
<dbReference type="SUPFAM" id="SSF56204">
    <property type="entry name" value="Hect, E3 ligase catalytic domain"/>
    <property type="match status" value="1"/>
</dbReference>
<evidence type="ECO:0000313" key="2">
    <source>
        <dbReference type="EMBL" id="CAK8998826.1"/>
    </source>
</evidence>
<evidence type="ECO:0000313" key="3">
    <source>
        <dbReference type="Proteomes" id="UP001642484"/>
    </source>
</evidence>
<accession>A0ABP0IA91</accession>
<proteinExistence type="predicted"/>
<keyword evidence="1" id="KW-0808">Transferase</keyword>
<gene>
    <name evidence="2" type="ORF">CCMP2556_LOCUS5412</name>
</gene>
<dbReference type="Proteomes" id="UP001642484">
    <property type="component" value="Unassembled WGS sequence"/>
</dbReference>
<evidence type="ECO:0000256" key="1">
    <source>
        <dbReference type="ARBA" id="ARBA00022679"/>
    </source>
</evidence>
<dbReference type="PANTHER" id="PTHR45670">
    <property type="entry name" value="E3 UBIQUITIN-PROTEIN LIGASE TRIP12"/>
    <property type="match status" value="1"/>
</dbReference>
<keyword evidence="3" id="KW-1185">Reference proteome</keyword>
<organism evidence="2 3">
    <name type="scientific">Durusdinium trenchii</name>
    <dbReference type="NCBI Taxonomy" id="1381693"/>
    <lineage>
        <taxon>Eukaryota</taxon>
        <taxon>Sar</taxon>
        <taxon>Alveolata</taxon>
        <taxon>Dinophyceae</taxon>
        <taxon>Suessiales</taxon>
        <taxon>Symbiodiniaceae</taxon>
        <taxon>Durusdinium</taxon>
    </lineage>
</organism>
<dbReference type="Gene3D" id="3.90.1750.10">
    <property type="entry name" value="Hect, E3 ligase catalytic domains"/>
    <property type="match status" value="1"/>
</dbReference>
<dbReference type="PANTHER" id="PTHR45670:SF13">
    <property type="entry name" value="E3 UBIQUITIN-PROTEIN LIGASE TRIP12"/>
    <property type="match status" value="1"/>
</dbReference>
<dbReference type="EMBL" id="CAXAMN010002259">
    <property type="protein sequence ID" value="CAK8998826.1"/>
    <property type="molecule type" value="Genomic_DNA"/>
</dbReference>
<dbReference type="InterPro" id="IPR035983">
    <property type="entry name" value="Hect_E3_ubiquitin_ligase"/>
</dbReference>